<dbReference type="WBParaSite" id="PSAMB.scaffold12779size2591.g35082.t1">
    <property type="protein sequence ID" value="PSAMB.scaffold12779size2591.g35082.t1"/>
    <property type="gene ID" value="PSAMB.scaffold12779size2591.g35082"/>
</dbReference>
<dbReference type="AlphaFoldDB" id="A0A914UVP9"/>
<accession>A0A914UVP9</accession>
<feature type="compositionally biased region" description="Low complexity" evidence="1">
    <location>
        <begin position="183"/>
        <end position="193"/>
    </location>
</feature>
<name>A0A914UVP9_9BILA</name>
<protein>
    <submittedName>
        <fullName evidence="3">Uncharacterized protein</fullName>
    </submittedName>
</protein>
<organism evidence="2 3">
    <name type="scientific">Plectus sambesii</name>
    <dbReference type="NCBI Taxonomy" id="2011161"/>
    <lineage>
        <taxon>Eukaryota</taxon>
        <taxon>Metazoa</taxon>
        <taxon>Ecdysozoa</taxon>
        <taxon>Nematoda</taxon>
        <taxon>Chromadorea</taxon>
        <taxon>Plectida</taxon>
        <taxon>Plectina</taxon>
        <taxon>Plectoidea</taxon>
        <taxon>Plectidae</taxon>
        <taxon>Plectus</taxon>
    </lineage>
</organism>
<evidence type="ECO:0000256" key="1">
    <source>
        <dbReference type="SAM" id="MobiDB-lite"/>
    </source>
</evidence>
<feature type="region of interest" description="Disordered" evidence="1">
    <location>
        <begin position="168"/>
        <end position="210"/>
    </location>
</feature>
<reference evidence="3" key="1">
    <citation type="submission" date="2022-11" db="UniProtKB">
        <authorList>
            <consortium name="WormBaseParasite"/>
        </authorList>
    </citation>
    <scope>IDENTIFICATION</scope>
</reference>
<evidence type="ECO:0000313" key="2">
    <source>
        <dbReference type="Proteomes" id="UP000887566"/>
    </source>
</evidence>
<proteinExistence type="predicted"/>
<keyword evidence="2" id="KW-1185">Reference proteome</keyword>
<sequence length="210" mass="22067">MVVFFGVCYTLRAATDPMRQTAAIRTFGGGPGAGRRAATVVAHQSHMGQTGRQIGAEIEVGGGEEERRTNLGLEMDAVLIGELVVEWNAAVVQVLGDDVVGPVFLLAGHVHEPHSRIVRLGPSPSGVRPVLGRLIVLSSAALITAAAATPSAPSAPARRLIVVVAAAQRPPSAGQRTRHTRRSQQQQQQQRHTAAYPATGGAHHDAPNEE</sequence>
<evidence type="ECO:0000313" key="3">
    <source>
        <dbReference type="WBParaSite" id="PSAMB.scaffold12779size2591.g35082.t1"/>
    </source>
</evidence>
<dbReference type="Proteomes" id="UP000887566">
    <property type="component" value="Unplaced"/>
</dbReference>